<keyword evidence="1" id="KW-0732">Signal</keyword>
<feature type="signal peptide" evidence="1">
    <location>
        <begin position="1"/>
        <end position="26"/>
    </location>
</feature>
<accession>A0A2M4C9A9</accession>
<proteinExistence type="predicted"/>
<reference evidence="2" key="1">
    <citation type="submission" date="2018-01" db="EMBL/GenBank/DDBJ databases">
        <title>An insight into the sialome of Amazonian anophelines.</title>
        <authorList>
            <person name="Ribeiro J.M."/>
            <person name="Scarpassa V."/>
            <person name="Calvo E."/>
        </authorList>
    </citation>
    <scope>NUCLEOTIDE SEQUENCE</scope>
    <source>
        <tissue evidence="2">Salivary glands</tissue>
    </source>
</reference>
<evidence type="ECO:0000256" key="1">
    <source>
        <dbReference type="SAM" id="SignalP"/>
    </source>
</evidence>
<dbReference type="AlphaFoldDB" id="A0A2M4C9A9"/>
<protein>
    <submittedName>
        <fullName evidence="2">Putative secreted protein</fullName>
    </submittedName>
</protein>
<dbReference type="EMBL" id="GGFJ01012427">
    <property type="protein sequence ID" value="MBW61568.1"/>
    <property type="molecule type" value="Transcribed_RNA"/>
</dbReference>
<feature type="chain" id="PRO_5014649760" evidence="1">
    <location>
        <begin position="27"/>
        <end position="104"/>
    </location>
</feature>
<sequence length="104" mass="11694">MKEGTTGRKPVMLLLLLPACCQRVRPELERESPKVPTSDVVLHLGEGGWGARFNGPDLDERLRRVERAPLVNLSSLPRHFSFGSFVLGGFRGYFRVVGRRWFGG</sequence>
<evidence type="ECO:0000313" key="2">
    <source>
        <dbReference type="EMBL" id="MBW61568.1"/>
    </source>
</evidence>
<name>A0A2M4C9A9_9DIPT</name>
<organism evidence="2">
    <name type="scientific">Anopheles marajoara</name>
    <dbReference type="NCBI Taxonomy" id="58244"/>
    <lineage>
        <taxon>Eukaryota</taxon>
        <taxon>Metazoa</taxon>
        <taxon>Ecdysozoa</taxon>
        <taxon>Arthropoda</taxon>
        <taxon>Hexapoda</taxon>
        <taxon>Insecta</taxon>
        <taxon>Pterygota</taxon>
        <taxon>Neoptera</taxon>
        <taxon>Endopterygota</taxon>
        <taxon>Diptera</taxon>
        <taxon>Nematocera</taxon>
        <taxon>Culicoidea</taxon>
        <taxon>Culicidae</taxon>
        <taxon>Anophelinae</taxon>
        <taxon>Anopheles</taxon>
    </lineage>
</organism>